<dbReference type="Gene3D" id="2.40.70.10">
    <property type="entry name" value="Acid Proteases"/>
    <property type="match status" value="1"/>
</dbReference>
<feature type="region of interest" description="Disordered" evidence="1">
    <location>
        <begin position="74"/>
        <end position="240"/>
    </location>
</feature>
<accession>A0A1E3JR41</accession>
<dbReference type="SUPFAM" id="SSF50630">
    <property type="entry name" value="Acid proteases"/>
    <property type="match status" value="1"/>
</dbReference>
<gene>
    <name evidence="2" type="ORF">I350_06143</name>
</gene>
<evidence type="ECO:0000256" key="1">
    <source>
        <dbReference type="SAM" id="MobiDB-lite"/>
    </source>
</evidence>
<dbReference type="OrthoDB" id="6600758at2759"/>
<feature type="compositionally biased region" description="Low complexity" evidence="1">
    <location>
        <begin position="199"/>
        <end position="216"/>
    </location>
</feature>
<dbReference type="EMBL" id="MEKH01000009">
    <property type="protein sequence ID" value="ODO03293.1"/>
    <property type="molecule type" value="Genomic_DNA"/>
</dbReference>
<dbReference type="Proteomes" id="UP000095149">
    <property type="component" value="Unassembled WGS sequence"/>
</dbReference>
<feature type="compositionally biased region" description="Polar residues" evidence="1">
    <location>
        <begin position="225"/>
        <end position="240"/>
    </location>
</feature>
<comment type="caution">
    <text evidence="2">The sequence shown here is derived from an EMBL/GenBank/DDBJ whole genome shotgun (WGS) entry which is preliminary data.</text>
</comment>
<dbReference type="InterPro" id="IPR021109">
    <property type="entry name" value="Peptidase_aspartic_dom_sf"/>
</dbReference>
<organism evidence="2 3">
    <name type="scientific">Cryptococcus amylolentus CBS 6273</name>
    <dbReference type="NCBI Taxonomy" id="1296118"/>
    <lineage>
        <taxon>Eukaryota</taxon>
        <taxon>Fungi</taxon>
        <taxon>Dikarya</taxon>
        <taxon>Basidiomycota</taxon>
        <taxon>Agaricomycotina</taxon>
        <taxon>Tremellomycetes</taxon>
        <taxon>Tremellales</taxon>
        <taxon>Cryptococcaceae</taxon>
        <taxon>Cryptococcus</taxon>
    </lineage>
</organism>
<protein>
    <submittedName>
        <fullName evidence="2">Uncharacterized protein</fullName>
    </submittedName>
</protein>
<evidence type="ECO:0000313" key="2">
    <source>
        <dbReference type="EMBL" id="ODO03293.1"/>
    </source>
</evidence>
<evidence type="ECO:0000313" key="3">
    <source>
        <dbReference type="Proteomes" id="UP000095149"/>
    </source>
</evidence>
<name>A0A1E3JR41_9TREE</name>
<sequence length="399" mass="42673">MFLYNVHAPHKTFALTHKANETQPELLKRIYAKSGLGEGERKGTGLVYEFEGGRWSLDDDDDLQILFSRFPPSSTPSVTLHLKTPTAPGQQHPHHAQTALGNGNAPPPAYPTSPSVKSKTTKSKKAKSHAGKEVGVRAGGGAGEEVDANGARAGTTDGKTPVKRTIKPLSPLSDPHHLGAPIAGGSGQGRVVSSTSHLAPPGAHSHSPAHAHGQGSKLNGAPSVSGVSTKSRAKSVMSTVSRKSKYGDPYSEDLGVVKRRAWEEFHANNGVRTVMGKVGEISGVRMLLKAGYRHVYVSREFAIRHKLVPKKFGTTGGYAGIRTIGQIPITVGSRTALHAAYLTEEKHFDVVLGRSWMEKMGVKIDPLDQTILTYMDSGEPIECDIVVLRDEKGDIVTIT</sequence>
<reference evidence="2 3" key="1">
    <citation type="submission" date="2016-06" db="EMBL/GenBank/DDBJ databases">
        <title>Evolution of pathogenesis and genome organization in the Tremellales.</title>
        <authorList>
            <person name="Cuomo C."/>
            <person name="Litvintseva A."/>
            <person name="Heitman J."/>
            <person name="Chen Y."/>
            <person name="Sun S."/>
            <person name="Springer D."/>
            <person name="Dromer F."/>
            <person name="Young S."/>
            <person name="Zeng Q."/>
            <person name="Chapman S."/>
            <person name="Gujja S."/>
            <person name="Saif S."/>
            <person name="Birren B."/>
        </authorList>
    </citation>
    <scope>NUCLEOTIDE SEQUENCE [LARGE SCALE GENOMIC DNA]</scope>
    <source>
        <strain evidence="2 3">CBS 6273</strain>
    </source>
</reference>
<proteinExistence type="predicted"/>
<dbReference type="AlphaFoldDB" id="A0A1E3JR41"/>
<feature type="compositionally biased region" description="Basic residues" evidence="1">
    <location>
        <begin position="119"/>
        <end position="129"/>
    </location>
</feature>